<dbReference type="Gene3D" id="2.130.10.10">
    <property type="entry name" value="YVTN repeat-like/Quinoprotein amine dehydrogenase"/>
    <property type="match status" value="2"/>
</dbReference>
<dbReference type="PROSITE" id="PS00678">
    <property type="entry name" value="WD_REPEATS_1"/>
    <property type="match status" value="2"/>
</dbReference>
<evidence type="ECO:0000256" key="1">
    <source>
        <dbReference type="ARBA" id="ARBA00022574"/>
    </source>
</evidence>
<dbReference type="AlphaFoldDB" id="A0A9N9D055"/>
<evidence type="ECO:0000256" key="2">
    <source>
        <dbReference type="ARBA" id="ARBA00022737"/>
    </source>
</evidence>
<dbReference type="PRINTS" id="PR00320">
    <property type="entry name" value="GPROTEINBRPT"/>
</dbReference>
<dbReference type="InterPro" id="IPR015943">
    <property type="entry name" value="WD40/YVTN_repeat-like_dom_sf"/>
</dbReference>
<dbReference type="PROSITE" id="PS50294">
    <property type="entry name" value="WD_REPEATS_REGION"/>
    <property type="match status" value="3"/>
</dbReference>
<accession>A0A9N9D055</accession>
<dbReference type="InterPro" id="IPR019775">
    <property type="entry name" value="WD40_repeat_CS"/>
</dbReference>
<dbReference type="InterPro" id="IPR001680">
    <property type="entry name" value="WD40_rpt"/>
</dbReference>
<dbReference type="Proteomes" id="UP000789572">
    <property type="component" value="Unassembled WGS sequence"/>
</dbReference>
<feature type="repeat" description="WD" evidence="4">
    <location>
        <begin position="25"/>
        <end position="56"/>
    </location>
</feature>
<dbReference type="EMBL" id="CAJVPJ010002399">
    <property type="protein sequence ID" value="CAG8620355.1"/>
    <property type="molecule type" value="Genomic_DNA"/>
</dbReference>
<sequence>MQTPKGPSEREKPADYFGICREKVLYGHTQTVRTVAWSSDGRFLASGSVDTTVRIWWTAEEDITESWKLEGHRDSVDQLCWNPMNPSVLATASEDRTVRFWDVRVDPSSVCKHAVETQGQNINISWSKDGSTVAIGDKDNIISFIDTRTYKIVNTYYEKKDDKKIEFNEMTWDHNCNLFYLTTGTGAIRVLRWPSLNVVHTLRGHTASCYCLEYDPKLRYLATGAADALVGLWDLSYWYMIRAFPGYEVVGKVRSSITKTPVRTLSFTHDGKYIASASEDQQIVISEVDTGDTIYRLPCGAATNSVSWHPNGYLLAYAGDEFSSDIDGRKYRGLKVYGYYD</sequence>
<protein>
    <submittedName>
        <fullName evidence="5">824_t:CDS:1</fullName>
    </submittedName>
</protein>
<keyword evidence="1 4" id="KW-0853">WD repeat</keyword>
<evidence type="ECO:0000313" key="5">
    <source>
        <dbReference type="EMBL" id="CAG8620355.1"/>
    </source>
</evidence>
<comment type="similarity">
    <text evidence="3">Belongs to the THOC3 family.</text>
</comment>
<dbReference type="OrthoDB" id="340259at2759"/>
<organism evidence="5 6">
    <name type="scientific">Paraglomus occultum</name>
    <dbReference type="NCBI Taxonomy" id="144539"/>
    <lineage>
        <taxon>Eukaryota</taxon>
        <taxon>Fungi</taxon>
        <taxon>Fungi incertae sedis</taxon>
        <taxon>Mucoromycota</taxon>
        <taxon>Glomeromycotina</taxon>
        <taxon>Glomeromycetes</taxon>
        <taxon>Paraglomerales</taxon>
        <taxon>Paraglomeraceae</taxon>
        <taxon>Paraglomus</taxon>
    </lineage>
</organism>
<evidence type="ECO:0000256" key="3">
    <source>
        <dbReference type="ARBA" id="ARBA00046343"/>
    </source>
</evidence>
<reference evidence="5" key="1">
    <citation type="submission" date="2021-06" db="EMBL/GenBank/DDBJ databases">
        <authorList>
            <person name="Kallberg Y."/>
            <person name="Tangrot J."/>
            <person name="Rosling A."/>
        </authorList>
    </citation>
    <scope>NUCLEOTIDE SEQUENCE</scope>
    <source>
        <strain evidence="5">IA702</strain>
    </source>
</reference>
<dbReference type="InterPro" id="IPR036322">
    <property type="entry name" value="WD40_repeat_dom_sf"/>
</dbReference>
<dbReference type="InterPro" id="IPR020472">
    <property type="entry name" value="WD40_PAC1"/>
</dbReference>
<proteinExistence type="inferred from homology"/>
<dbReference type="PANTHER" id="PTHR22839:SF0">
    <property type="entry name" value="THO COMPLEX SUBUNIT 3"/>
    <property type="match status" value="1"/>
</dbReference>
<dbReference type="SUPFAM" id="SSF50978">
    <property type="entry name" value="WD40 repeat-like"/>
    <property type="match status" value="1"/>
</dbReference>
<dbReference type="InterPro" id="IPR040132">
    <property type="entry name" value="Tex1/THOC3"/>
</dbReference>
<dbReference type="SMART" id="SM00320">
    <property type="entry name" value="WD40"/>
    <property type="match status" value="6"/>
</dbReference>
<dbReference type="GO" id="GO:0006406">
    <property type="term" value="P:mRNA export from nucleus"/>
    <property type="evidence" value="ECO:0007669"/>
    <property type="project" value="InterPro"/>
</dbReference>
<comment type="caution">
    <text evidence="5">The sequence shown here is derived from an EMBL/GenBank/DDBJ whole genome shotgun (WGS) entry which is preliminary data.</text>
</comment>
<dbReference type="PROSITE" id="PS50082">
    <property type="entry name" value="WD_REPEATS_2"/>
    <property type="match status" value="3"/>
</dbReference>
<dbReference type="Pfam" id="PF25174">
    <property type="entry name" value="Beta-prop_THOC3"/>
    <property type="match status" value="1"/>
</dbReference>
<dbReference type="PANTHER" id="PTHR22839">
    <property type="entry name" value="THO COMPLEX SUBUNIT 3 THO3"/>
    <property type="match status" value="1"/>
</dbReference>
<dbReference type="GO" id="GO:0000445">
    <property type="term" value="C:THO complex part of transcription export complex"/>
    <property type="evidence" value="ECO:0007669"/>
    <property type="project" value="TreeGrafter"/>
</dbReference>
<gene>
    <name evidence="5" type="ORF">POCULU_LOCUS8387</name>
</gene>
<evidence type="ECO:0000313" key="6">
    <source>
        <dbReference type="Proteomes" id="UP000789572"/>
    </source>
</evidence>
<keyword evidence="6" id="KW-1185">Reference proteome</keyword>
<feature type="repeat" description="WD" evidence="4">
    <location>
        <begin position="202"/>
        <end position="236"/>
    </location>
</feature>
<evidence type="ECO:0000256" key="4">
    <source>
        <dbReference type="PROSITE-ProRule" id="PRU00221"/>
    </source>
</evidence>
<name>A0A9N9D055_9GLOM</name>
<feature type="repeat" description="WD" evidence="4">
    <location>
        <begin position="69"/>
        <end position="104"/>
    </location>
</feature>
<keyword evidence="2" id="KW-0677">Repeat</keyword>